<gene>
    <name evidence="1" type="ORF">ACFPRK_08495</name>
</gene>
<evidence type="ECO:0000313" key="2">
    <source>
        <dbReference type="Proteomes" id="UP001596208"/>
    </source>
</evidence>
<evidence type="ECO:0000313" key="1">
    <source>
        <dbReference type="EMBL" id="MFC5170629.1"/>
    </source>
</evidence>
<dbReference type="RefSeq" id="WP_167359552.1">
    <property type="nucleotide sequence ID" value="NZ_JBHSKI010000003.1"/>
</dbReference>
<dbReference type="EMBL" id="JBHSKI010000003">
    <property type="protein sequence ID" value="MFC5170629.1"/>
    <property type="molecule type" value="Genomic_DNA"/>
</dbReference>
<dbReference type="Proteomes" id="UP001596208">
    <property type="component" value="Unassembled WGS sequence"/>
</dbReference>
<sequence length="55" mass="5906">MDHIALATALIVGSGLLCATAVCIVAICRAHRTDVVAVVRALPELALTLVRRRRR</sequence>
<keyword evidence="2" id="KW-1185">Reference proteome</keyword>
<name>A0ABW0B073_9ACTN</name>
<comment type="caution">
    <text evidence="1">The sequence shown here is derived from an EMBL/GenBank/DDBJ whole genome shotgun (WGS) entry which is preliminary data.</text>
</comment>
<proteinExistence type="predicted"/>
<protein>
    <submittedName>
        <fullName evidence="1">Uncharacterized protein</fullName>
    </submittedName>
</protein>
<reference evidence="2" key="1">
    <citation type="journal article" date="2019" name="Int. J. Syst. Evol. Microbiol.">
        <title>The Global Catalogue of Microorganisms (GCM) 10K type strain sequencing project: providing services to taxonomists for standard genome sequencing and annotation.</title>
        <authorList>
            <consortium name="The Broad Institute Genomics Platform"/>
            <consortium name="The Broad Institute Genome Sequencing Center for Infectious Disease"/>
            <person name="Wu L."/>
            <person name="Ma J."/>
        </authorList>
    </citation>
    <scope>NUCLEOTIDE SEQUENCE [LARGE SCALE GENOMIC DNA]</scope>
    <source>
        <strain evidence="2">CGMCC 4.1721</strain>
    </source>
</reference>
<accession>A0ABW0B073</accession>
<organism evidence="1 2">
    <name type="scientific">Streptomyces mutomycini</name>
    <dbReference type="NCBI Taxonomy" id="284036"/>
    <lineage>
        <taxon>Bacteria</taxon>
        <taxon>Bacillati</taxon>
        <taxon>Actinomycetota</taxon>
        <taxon>Actinomycetes</taxon>
        <taxon>Kitasatosporales</taxon>
        <taxon>Streptomycetaceae</taxon>
        <taxon>Streptomyces</taxon>
    </lineage>
</organism>